<gene>
    <name evidence="1" type="ORF">H8K32_13860</name>
</gene>
<dbReference type="EMBL" id="JACOFV010000013">
    <property type="protein sequence ID" value="MBC3863191.1"/>
    <property type="molecule type" value="Genomic_DNA"/>
</dbReference>
<reference evidence="1" key="1">
    <citation type="submission" date="2020-08" db="EMBL/GenBank/DDBJ databases">
        <title>Novel species isolated from subtropical streams in China.</title>
        <authorList>
            <person name="Lu H."/>
        </authorList>
    </citation>
    <scope>NUCLEOTIDE SEQUENCE</scope>
    <source>
        <strain evidence="1">KACC 12607</strain>
    </source>
</reference>
<name>A0A923HFQ2_9BURK</name>
<proteinExistence type="predicted"/>
<sequence>MSFIFGSLLILVLLGLAPFLFIWFCIWLASTGGMVTWFIAFVLGKSAIKIFDIAN</sequence>
<dbReference type="AlphaFoldDB" id="A0A923HFQ2"/>
<keyword evidence="2" id="KW-1185">Reference proteome</keyword>
<comment type="caution">
    <text evidence="1">The sequence shown here is derived from an EMBL/GenBank/DDBJ whole genome shotgun (WGS) entry which is preliminary data.</text>
</comment>
<evidence type="ECO:0000313" key="1">
    <source>
        <dbReference type="EMBL" id="MBC3863191.1"/>
    </source>
</evidence>
<accession>A0A923HFQ2</accession>
<organism evidence="1 2">
    <name type="scientific">Undibacterium jejuense</name>
    <dbReference type="NCBI Taxonomy" id="1344949"/>
    <lineage>
        <taxon>Bacteria</taxon>
        <taxon>Pseudomonadati</taxon>
        <taxon>Pseudomonadota</taxon>
        <taxon>Betaproteobacteria</taxon>
        <taxon>Burkholderiales</taxon>
        <taxon>Oxalobacteraceae</taxon>
        <taxon>Undibacterium</taxon>
    </lineage>
</organism>
<dbReference type="Proteomes" id="UP000634011">
    <property type="component" value="Unassembled WGS sequence"/>
</dbReference>
<dbReference type="RefSeq" id="WP_186913143.1">
    <property type="nucleotide sequence ID" value="NZ_JACOFV010000013.1"/>
</dbReference>
<evidence type="ECO:0000313" key="2">
    <source>
        <dbReference type="Proteomes" id="UP000634011"/>
    </source>
</evidence>
<protein>
    <submittedName>
        <fullName evidence="1">Uncharacterized protein</fullName>
    </submittedName>
</protein>